<protein>
    <recommendedName>
        <fullName evidence="8">Serine/threonine-protein kinase 11-interacting protein</fullName>
    </recommendedName>
</protein>
<dbReference type="GO" id="GO:0005737">
    <property type="term" value="C:cytoplasm"/>
    <property type="evidence" value="ECO:0007669"/>
    <property type="project" value="UniProtKB-SubCell"/>
</dbReference>
<dbReference type="SMART" id="SM00365">
    <property type="entry name" value="LRR_SD22"/>
    <property type="match status" value="4"/>
</dbReference>
<dbReference type="InterPro" id="IPR032675">
    <property type="entry name" value="LRR_dom_sf"/>
</dbReference>
<evidence type="ECO:0000313" key="6">
    <source>
        <dbReference type="EMBL" id="KAF8718406.1"/>
    </source>
</evidence>
<accession>A0A835ESS0</accession>
<evidence type="ECO:0000313" key="7">
    <source>
        <dbReference type="Proteomes" id="UP000636709"/>
    </source>
</evidence>
<comment type="subcellular location">
    <subcellularLocation>
        <location evidence="1">Cytoplasm</location>
    </subcellularLocation>
</comment>
<reference evidence="6" key="1">
    <citation type="submission" date="2020-07" db="EMBL/GenBank/DDBJ databases">
        <title>Genome sequence and genetic diversity analysis of an under-domesticated orphan crop, white fonio (Digitaria exilis).</title>
        <authorList>
            <person name="Bennetzen J.L."/>
            <person name="Chen S."/>
            <person name="Ma X."/>
            <person name="Wang X."/>
            <person name="Yssel A.E.J."/>
            <person name="Chaluvadi S.R."/>
            <person name="Johnson M."/>
            <person name="Gangashetty P."/>
            <person name="Hamidou F."/>
            <person name="Sanogo M.D."/>
            <person name="Zwaenepoel A."/>
            <person name="Wallace J."/>
            <person name="Van De Peer Y."/>
            <person name="Van Deynze A."/>
        </authorList>
    </citation>
    <scope>NUCLEOTIDE SEQUENCE</scope>
    <source>
        <tissue evidence="6">Leaves</tissue>
    </source>
</reference>
<organism evidence="6 7">
    <name type="scientific">Digitaria exilis</name>
    <dbReference type="NCBI Taxonomy" id="1010633"/>
    <lineage>
        <taxon>Eukaryota</taxon>
        <taxon>Viridiplantae</taxon>
        <taxon>Streptophyta</taxon>
        <taxon>Embryophyta</taxon>
        <taxon>Tracheophyta</taxon>
        <taxon>Spermatophyta</taxon>
        <taxon>Magnoliopsida</taxon>
        <taxon>Liliopsida</taxon>
        <taxon>Poales</taxon>
        <taxon>Poaceae</taxon>
        <taxon>PACMAD clade</taxon>
        <taxon>Panicoideae</taxon>
        <taxon>Panicodae</taxon>
        <taxon>Paniceae</taxon>
        <taxon>Anthephorinae</taxon>
        <taxon>Digitaria</taxon>
    </lineage>
</organism>
<evidence type="ECO:0000256" key="1">
    <source>
        <dbReference type="ARBA" id="ARBA00004496"/>
    </source>
</evidence>
<evidence type="ECO:0000256" key="5">
    <source>
        <dbReference type="SAM" id="MobiDB-lite"/>
    </source>
</evidence>
<dbReference type="PANTHER" id="PTHR15454">
    <property type="entry name" value="NISCHARIN RELATED"/>
    <property type="match status" value="1"/>
</dbReference>
<dbReference type="InterPro" id="IPR001611">
    <property type="entry name" value="Leu-rich_rpt"/>
</dbReference>
<dbReference type="FunFam" id="3.80.10.10:FF:000801">
    <property type="entry name" value="Outer arm dynein light chain 1"/>
    <property type="match status" value="1"/>
</dbReference>
<evidence type="ECO:0000256" key="3">
    <source>
        <dbReference type="ARBA" id="ARBA00022614"/>
    </source>
</evidence>
<dbReference type="InterPro" id="IPR025875">
    <property type="entry name" value="Leu-rich_rpt_4"/>
</dbReference>
<dbReference type="FunFam" id="3.80.10.10:FF:000502">
    <property type="entry name" value="Predicted protein"/>
    <property type="match status" value="1"/>
</dbReference>
<dbReference type="PROSITE" id="PS51450">
    <property type="entry name" value="LRR"/>
    <property type="match status" value="2"/>
</dbReference>
<dbReference type="Pfam" id="PF12799">
    <property type="entry name" value="LRR_4"/>
    <property type="match status" value="1"/>
</dbReference>
<dbReference type="AlphaFoldDB" id="A0A835ESS0"/>
<keyword evidence="4" id="KW-0677">Repeat</keyword>
<keyword evidence="3" id="KW-0433">Leucine-rich repeat</keyword>
<proteinExistence type="predicted"/>
<evidence type="ECO:0000256" key="4">
    <source>
        <dbReference type="ARBA" id="ARBA00022737"/>
    </source>
</evidence>
<keyword evidence="7" id="KW-1185">Reference proteome</keyword>
<keyword evidence="2" id="KW-0963">Cytoplasm</keyword>
<feature type="compositionally biased region" description="Basic and acidic residues" evidence="5">
    <location>
        <begin position="680"/>
        <end position="693"/>
    </location>
</feature>
<evidence type="ECO:0000256" key="2">
    <source>
        <dbReference type="ARBA" id="ARBA00022490"/>
    </source>
</evidence>
<name>A0A835ESS0_9POAL</name>
<dbReference type="OrthoDB" id="7451790at2759"/>
<comment type="caution">
    <text evidence="6">The sequence shown here is derived from an EMBL/GenBank/DDBJ whole genome shotgun (WGS) entry which is preliminary data.</text>
</comment>
<dbReference type="Gene3D" id="3.80.10.10">
    <property type="entry name" value="Ribonuclease Inhibitor"/>
    <property type="match status" value="1"/>
</dbReference>
<dbReference type="PANTHER" id="PTHR15454:SF69">
    <property type="entry name" value="SERINE_THREONINE-PROTEIN KINASE 11-INTERACTING PROTEIN"/>
    <property type="match status" value="1"/>
</dbReference>
<sequence>MAKPHGGSPAAPVTGDRYLDLLVRFVARNAGALLDGTVTLRLHPVGLHYVASRLEALRELEAVGAGAPVDYLRAYVADLGDHRALEQLRRILRLLTSLKVVAAGPARDPAPLSLLPFARLRVLELRGCDLSTSPARGLLELRHTLEKLVCYDSTDALRHVFTSRIMDIKDSPVWSKLSYVSCASNDIVLMDESLQLLPAIETLDLSRNKFAKVDNLWKCTKLRNLDLGFNHLRSISSLSEVSSRIVKLVVRNNALTTVHGIENLKSLMGLDLSYNIISNFSELEILGTLSLLQNLWLEGNPICCARWYRAHVFSFFRNPENLRLDDKGMNTQEYWEKQVLFARRQNQPAGYGFYFPAIDDHEDEDTLTSKMRKISRLASIVDGERNLCDDGVEQQSTPCDSDSSKKDEVAAADHDIKIASLINTVELLKKEKSSDWLREFKEWMDDNAEKIEGENLSPDFTSGNGRYIRQKKRQKAHKEISNDVSDLTHVSEGGSSSNLLESDSSFTDNVYYTPNGIIKESSNEVDADKAHLKMHFNTFQRPPSLELAGTSHTDPFSKWDGSRNMLANGTPSNTMSKLIESSPYNAYPSPQSPPQYKEDILHRRLFLEEEFLQISGHLHSVGSLGSGSSCSDDSSDDFCSEDDCAAIQTKMELGLNGKVVSFPFVDRNHEGTKFFSGEKGLPHHSAEDEPSRTDHREFDIEEFHVSNQRNGHLDHISGHLVGQNGKQKFKRRVFPFKNHNGTKLESIKMNGNQVDEHVLFEGNGHFTCDQSKSTQKEEGSKSHYSRILPKNVATNIISCSTNEHKIVEDFFNSEVANSDKSETCEQVACCAYLFQDGSSLVQRDVALLRSSQNKLYVLLLDMFCDEKENMPRVLDSYTLGSLKMVSVGLGLQVLRVHMVDDAAHLFFTRTSKEAQDVLWLLSVTNSPKLNHELHLQSWENIQVELFEKCICGSAKTGIFFYSMFMFWRNDAEEDSLFIRSIIVTEGSILVCIEDLDQFGGVPDDSDPPYFYLDASCSIRNVLEVVIHQHDNKSLTLVVDNHRQGELQNSIQNPNNKQSDEMDLVHTWKLKWFSEEALLKFISVLKALYLTEAASSLSVKCIS</sequence>
<gene>
    <name evidence="6" type="ORF">HU200_025390</name>
</gene>
<dbReference type="SUPFAM" id="SSF52058">
    <property type="entry name" value="L domain-like"/>
    <property type="match status" value="1"/>
</dbReference>
<feature type="region of interest" description="Disordered" evidence="5">
    <location>
        <begin position="673"/>
        <end position="693"/>
    </location>
</feature>
<dbReference type="Proteomes" id="UP000636709">
    <property type="component" value="Unassembled WGS sequence"/>
</dbReference>
<evidence type="ECO:0008006" key="8">
    <source>
        <dbReference type="Google" id="ProtNLM"/>
    </source>
</evidence>
<dbReference type="EMBL" id="JACEFO010001710">
    <property type="protein sequence ID" value="KAF8718406.1"/>
    <property type="molecule type" value="Genomic_DNA"/>
</dbReference>